<name>A0A0M3K5P7_ANISI</name>
<dbReference type="AlphaFoldDB" id="A0A0M3K5P7"/>
<feature type="compositionally biased region" description="Basic and acidic residues" evidence="1">
    <location>
        <begin position="92"/>
        <end position="102"/>
    </location>
</feature>
<dbReference type="WBParaSite" id="ASIM_0001628801-mRNA-1">
    <property type="protein sequence ID" value="ASIM_0001628801-mRNA-1"/>
    <property type="gene ID" value="ASIM_0001628801"/>
</dbReference>
<organism evidence="4">
    <name type="scientific">Anisakis simplex</name>
    <name type="common">Herring worm</name>
    <dbReference type="NCBI Taxonomy" id="6269"/>
    <lineage>
        <taxon>Eukaryota</taxon>
        <taxon>Metazoa</taxon>
        <taxon>Ecdysozoa</taxon>
        <taxon>Nematoda</taxon>
        <taxon>Chromadorea</taxon>
        <taxon>Rhabditida</taxon>
        <taxon>Spirurina</taxon>
        <taxon>Ascaridomorpha</taxon>
        <taxon>Ascaridoidea</taxon>
        <taxon>Anisakidae</taxon>
        <taxon>Anisakis</taxon>
        <taxon>Anisakis simplex complex</taxon>
    </lineage>
</organism>
<keyword evidence="3" id="KW-1185">Reference proteome</keyword>
<evidence type="ECO:0000256" key="1">
    <source>
        <dbReference type="SAM" id="MobiDB-lite"/>
    </source>
</evidence>
<proteinExistence type="predicted"/>
<protein>
    <submittedName>
        <fullName evidence="4">Protein SDA1</fullName>
    </submittedName>
</protein>
<evidence type="ECO:0000313" key="4">
    <source>
        <dbReference type="WBParaSite" id="ASIM_0001628801-mRNA-1"/>
    </source>
</evidence>
<dbReference type="Proteomes" id="UP000267096">
    <property type="component" value="Unassembled WGS sequence"/>
</dbReference>
<feature type="region of interest" description="Disordered" evidence="1">
    <location>
        <begin position="78"/>
        <end position="118"/>
    </location>
</feature>
<evidence type="ECO:0000313" key="3">
    <source>
        <dbReference type="Proteomes" id="UP000267096"/>
    </source>
</evidence>
<accession>A0A0M3K5P7</accession>
<evidence type="ECO:0000313" key="2">
    <source>
        <dbReference type="EMBL" id="VDK55823.1"/>
    </source>
</evidence>
<sequence length="118" mass="13388">MSCFSCGFGSVCLEQLFAHLDLFRQNCLSKGSHLAEQFLARRELQTAFDNARKSDKVSSLRLRFSELFAVMEILSDDGAHNQRSSRRKTNKKAADASDDETKAKRKRQKLVLLDSDSE</sequence>
<dbReference type="OrthoDB" id="2021145at2759"/>
<dbReference type="EMBL" id="UYRR01032495">
    <property type="protein sequence ID" value="VDK55823.1"/>
    <property type="molecule type" value="Genomic_DNA"/>
</dbReference>
<reference evidence="2 3" key="2">
    <citation type="submission" date="2018-11" db="EMBL/GenBank/DDBJ databases">
        <authorList>
            <consortium name="Pathogen Informatics"/>
        </authorList>
    </citation>
    <scope>NUCLEOTIDE SEQUENCE [LARGE SCALE GENOMIC DNA]</scope>
</reference>
<reference evidence="4" key="1">
    <citation type="submission" date="2017-02" db="UniProtKB">
        <authorList>
            <consortium name="WormBaseParasite"/>
        </authorList>
    </citation>
    <scope>IDENTIFICATION</scope>
</reference>
<gene>
    <name evidence="2" type="ORF">ASIM_LOCUS15695</name>
</gene>